<keyword evidence="2" id="KW-1185">Reference proteome</keyword>
<organism evidence="1 2">
    <name type="scientific">Candidatus Mycobacterium wuenschmannii</name>
    <dbReference type="NCBI Taxonomy" id="3027808"/>
    <lineage>
        <taxon>Bacteria</taxon>
        <taxon>Bacillati</taxon>
        <taxon>Actinomycetota</taxon>
        <taxon>Actinomycetes</taxon>
        <taxon>Mycobacteriales</taxon>
        <taxon>Mycobacteriaceae</taxon>
        <taxon>Mycobacterium</taxon>
    </lineage>
</organism>
<dbReference type="RefSeq" id="WP_285189607.1">
    <property type="nucleotide sequence ID" value="NZ_CP126981.1"/>
</dbReference>
<name>A0ABY8W5I4_9MYCO</name>
<accession>A0ABY8W5I4</accession>
<evidence type="ECO:0008006" key="3">
    <source>
        <dbReference type="Google" id="ProtNLM"/>
    </source>
</evidence>
<evidence type="ECO:0000313" key="2">
    <source>
        <dbReference type="Proteomes" id="UP001236585"/>
    </source>
</evidence>
<sequence length="201" mass="21776">MSGGLRRFIRGELVGLKLPQLWHLVAGVVVAVAALFGGLDDVEAKPTVFKVDQPYSDGEFTMTVKRAVLLDDVRAGEHVLLPAVPGRSYLGLSSRIRNDGPIRGHLDTGVGGPEFDLQLPNKEFAGAYRIADGSIVASMGPKLSDDLLFLWKVPTGEVKPDSTVTVRVSKKILQQMVVTYGLDWLPSDTVFAQVVVPVVKR</sequence>
<protein>
    <recommendedName>
        <fullName evidence="3">Secreted protein</fullName>
    </recommendedName>
</protein>
<gene>
    <name evidence="1" type="ORF">PT015_06145</name>
</gene>
<evidence type="ECO:0000313" key="1">
    <source>
        <dbReference type="EMBL" id="WIM89049.1"/>
    </source>
</evidence>
<reference evidence="1 2" key="1">
    <citation type="journal article" date="2023" name="Microbiol. Resour. Announc.">
        <title>Complete Genome Sequence of Mycobacterium wuenschmanii, a novel Nontuberculous Mycobacterium Isolated from a captive population of Amazon Milk Frogs.</title>
        <authorList>
            <person name="Hicks J."/>
            <person name="Zeineldin M."/>
            <person name="Ward H."/>
            <person name="Wuenschmann A."/>
            <person name="Camp P."/>
            <person name="Farrell D."/>
            <person name="Lehman K."/>
            <person name="Thacker T."/>
            <person name="Cuthbert E."/>
        </authorList>
    </citation>
    <scope>NUCLEOTIDE SEQUENCE [LARGE SCALE GENOMIC DNA]</scope>
    <source>
        <strain evidence="1 2">Wuenschmanii</strain>
    </source>
</reference>
<proteinExistence type="predicted"/>
<dbReference type="Proteomes" id="UP001236585">
    <property type="component" value="Chromosome"/>
</dbReference>
<dbReference type="EMBL" id="CP126981">
    <property type="protein sequence ID" value="WIM89049.1"/>
    <property type="molecule type" value="Genomic_DNA"/>
</dbReference>